<dbReference type="InterPro" id="IPR027417">
    <property type="entry name" value="P-loop_NTPase"/>
</dbReference>
<dbReference type="InterPro" id="IPR007694">
    <property type="entry name" value="DNA_helicase_DnaB-like_C"/>
</dbReference>
<evidence type="ECO:0000259" key="2">
    <source>
        <dbReference type="PROSITE" id="PS51199"/>
    </source>
</evidence>
<dbReference type="EMBL" id="SMLW01000583">
    <property type="protein sequence ID" value="MTI26476.1"/>
    <property type="molecule type" value="Genomic_DNA"/>
</dbReference>
<dbReference type="Gene3D" id="3.40.50.300">
    <property type="entry name" value="P-loop containing nucleotide triphosphate hydrolases"/>
    <property type="match status" value="1"/>
</dbReference>
<proteinExistence type="predicted"/>
<reference evidence="3 4" key="1">
    <citation type="submission" date="2019-02" db="EMBL/GenBank/DDBJ databases">
        <authorList>
            <person name="Goldberg S.R."/>
            <person name="Haltli B.A."/>
            <person name="Correa H."/>
            <person name="Russell K.G."/>
        </authorList>
    </citation>
    <scope>NUCLEOTIDE SEQUENCE [LARGE SCALE GENOMIC DNA]</scope>
    <source>
        <strain evidence="3 4">JCM 16186</strain>
    </source>
</reference>
<dbReference type="Pfam" id="PF03796">
    <property type="entry name" value="DnaB_C"/>
    <property type="match status" value="1"/>
</dbReference>
<dbReference type="PROSITE" id="PS51199">
    <property type="entry name" value="SF4_HELICASE"/>
    <property type="match status" value="1"/>
</dbReference>
<name>A0ABW9RR21_9BACT</name>
<evidence type="ECO:0000256" key="1">
    <source>
        <dbReference type="SAM" id="MobiDB-lite"/>
    </source>
</evidence>
<evidence type="ECO:0000313" key="4">
    <source>
        <dbReference type="Proteomes" id="UP000798808"/>
    </source>
</evidence>
<dbReference type="PANTHER" id="PTHR30153:SF2">
    <property type="entry name" value="REPLICATIVE DNA HELICASE"/>
    <property type="match status" value="1"/>
</dbReference>
<dbReference type="RefSeq" id="WP_155173490.1">
    <property type="nucleotide sequence ID" value="NZ_BAAAFL010000012.1"/>
</dbReference>
<dbReference type="Proteomes" id="UP000798808">
    <property type="component" value="Unassembled WGS sequence"/>
</dbReference>
<feature type="region of interest" description="Disordered" evidence="1">
    <location>
        <begin position="297"/>
        <end position="317"/>
    </location>
</feature>
<dbReference type="SUPFAM" id="SSF52540">
    <property type="entry name" value="P-loop containing nucleoside triphosphate hydrolases"/>
    <property type="match status" value="1"/>
</dbReference>
<accession>A0ABW9RR21</accession>
<feature type="domain" description="SF4 helicase" evidence="2">
    <location>
        <begin position="22"/>
        <end position="290"/>
    </location>
</feature>
<dbReference type="PANTHER" id="PTHR30153">
    <property type="entry name" value="REPLICATIVE DNA HELICASE DNAB"/>
    <property type="match status" value="1"/>
</dbReference>
<protein>
    <recommendedName>
        <fullName evidence="2">SF4 helicase domain-containing protein</fullName>
    </recommendedName>
</protein>
<gene>
    <name evidence="3" type="ORF">E1163_16070</name>
</gene>
<evidence type="ECO:0000313" key="3">
    <source>
        <dbReference type="EMBL" id="MTI26476.1"/>
    </source>
</evidence>
<feature type="compositionally biased region" description="Acidic residues" evidence="1">
    <location>
        <begin position="307"/>
        <end position="317"/>
    </location>
</feature>
<sequence>MLKSLSELIKENIVDYELRINSEFGLNGIPSGFVHLDNVLCGWQKSELITIAGMTSVGKTSLMLSAVRNASVEFGIPTAIFSYENSSNKIVDRLFAMEAEIEMMRLNKGKLAAYEWEQLIHKTRELNHAPIFIDDNCSLTLEQLLESAEEIVKNNNIEALFIDDIHHIRVTKTNREQEISYIVRELKRLARLLNIPIIALSRINRRIFDVLNKRPSLEHLKDSGDIEHHSDTVLLLNRPEMHGITEDENGESTLGIMELIIAKHRHGSLEQIPLKFIQKFAKITDLEANNFGFNNEPMWPSNSDFSEQVDPDNDAPF</sequence>
<organism evidence="3 4">
    <name type="scientific">Fulvivirga kasyanovii</name>
    <dbReference type="NCBI Taxonomy" id="396812"/>
    <lineage>
        <taxon>Bacteria</taxon>
        <taxon>Pseudomonadati</taxon>
        <taxon>Bacteroidota</taxon>
        <taxon>Cytophagia</taxon>
        <taxon>Cytophagales</taxon>
        <taxon>Fulvivirgaceae</taxon>
        <taxon>Fulvivirga</taxon>
    </lineage>
</organism>
<comment type="caution">
    <text evidence="3">The sequence shown here is derived from an EMBL/GenBank/DDBJ whole genome shotgun (WGS) entry which is preliminary data.</text>
</comment>
<keyword evidence="4" id="KW-1185">Reference proteome</keyword>